<feature type="non-terminal residue" evidence="1">
    <location>
        <position position="50"/>
    </location>
</feature>
<name>X0YZW1_9ZZZZ</name>
<proteinExistence type="predicted"/>
<accession>X0YZW1</accession>
<sequence>MQYLYTDKNLRAEIFEVLAQLTPKTVNPELGRPGMALWKIFVMGSLRLNL</sequence>
<organism evidence="1">
    <name type="scientific">marine sediment metagenome</name>
    <dbReference type="NCBI Taxonomy" id="412755"/>
    <lineage>
        <taxon>unclassified sequences</taxon>
        <taxon>metagenomes</taxon>
        <taxon>ecological metagenomes</taxon>
    </lineage>
</organism>
<comment type="caution">
    <text evidence="1">The sequence shown here is derived from an EMBL/GenBank/DDBJ whole genome shotgun (WGS) entry which is preliminary data.</text>
</comment>
<dbReference type="AlphaFoldDB" id="X0YZW1"/>
<gene>
    <name evidence="1" type="ORF">S01H4_20189</name>
</gene>
<protein>
    <submittedName>
        <fullName evidence="1">Uncharacterized protein</fullName>
    </submittedName>
</protein>
<dbReference type="EMBL" id="BART01009057">
    <property type="protein sequence ID" value="GAG62185.1"/>
    <property type="molecule type" value="Genomic_DNA"/>
</dbReference>
<evidence type="ECO:0000313" key="1">
    <source>
        <dbReference type="EMBL" id="GAG62185.1"/>
    </source>
</evidence>
<reference evidence="1" key="1">
    <citation type="journal article" date="2014" name="Front. Microbiol.">
        <title>High frequency of phylogenetically diverse reductive dehalogenase-homologous genes in deep subseafloor sedimentary metagenomes.</title>
        <authorList>
            <person name="Kawai M."/>
            <person name="Futagami T."/>
            <person name="Toyoda A."/>
            <person name="Takaki Y."/>
            <person name="Nishi S."/>
            <person name="Hori S."/>
            <person name="Arai W."/>
            <person name="Tsubouchi T."/>
            <person name="Morono Y."/>
            <person name="Uchiyama I."/>
            <person name="Ito T."/>
            <person name="Fujiyama A."/>
            <person name="Inagaki F."/>
            <person name="Takami H."/>
        </authorList>
    </citation>
    <scope>NUCLEOTIDE SEQUENCE</scope>
    <source>
        <strain evidence="1">Expedition CK06-06</strain>
    </source>
</reference>